<name>A0A169NU53_STRLU</name>
<keyword evidence="2" id="KW-1185">Reference proteome</keyword>
<dbReference type="AlphaFoldDB" id="A0A169NU53"/>
<reference evidence="1 2" key="1">
    <citation type="journal article" date="2016" name="Genome Announc.">
        <title>Complete Genome Sequence of Thiostrepton-Producing Streptomyces laurentii ATCC 31255.</title>
        <authorList>
            <person name="Doi K."/>
            <person name="Fujino Y."/>
            <person name="Nagayoshi Y."/>
            <person name="Ohshima T."/>
            <person name="Ogata S."/>
        </authorList>
    </citation>
    <scope>NUCLEOTIDE SEQUENCE [LARGE SCALE GENOMIC DNA]</scope>
    <source>
        <strain evidence="1 2">ATCC 31255</strain>
    </source>
</reference>
<gene>
    <name evidence="1" type="ORF">SLA_4528</name>
</gene>
<evidence type="ECO:0000313" key="2">
    <source>
        <dbReference type="Proteomes" id="UP000217676"/>
    </source>
</evidence>
<protein>
    <recommendedName>
        <fullName evidence="3">Minor tail protein</fullName>
    </recommendedName>
</protein>
<dbReference type="KEGG" id="slau:SLA_4528"/>
<accession>A0A169NU53</accession>
<organism evidence="1 2">
    <name type="scientific">Streptomyces laurentii</name>
    <dbReference type="NCBI Taxonomy" id="39478"/>
    <lineage>
        <taxon>Bacteria</taxon>
        <taxon>Bacillati</taxon>
        <taxon>Actinomycetota</taxon>
        <taxon>Actinomycetes</taxon>
        <taxon>Kitasatosporales</taxon>
        <taxon>Streptomycetaceae</taxon>
        <taxon>Streptomyces</taxon>
    </lineage>
</organism>
<evidence type="ECO:0000313" key="1">
    <source>
        <dbReference type="EMBL" id="BAU85412.1"/>
    </source>
</evidence>
<sequence>MALDTPYRAIFCDLLTDQTLDILPLRDVQFDDFIGKSGSLSGTVPIPDKAIAERVKKVREGRTAVYLERGGDLWWGGIVWTTTLQSSGRGVLTLGIQAATFDSYASRRRIRTDITYTTPTDQLEIARRLWRELDSQNHPGAPAGEEPRRLGIAFGDETSGVLRTASWRPGDETVYLEALNQLAGLENGFEHQILVYRDPVSGARVKQLRLGWPRIITGATDLLFDRPGVILSYSFPYDATRGGTTAVARGASVNSNAAAESRPLFSSQQTATDLLVDGWPLLDLSSDHNEITDQLTLDALAGAELNQARGAVVIPEISIHLGGIVPPQLLGRVARIRITDEWYAQGLDARYRIVGVKVTPPERGRPDTADLYLEEA</sequence>
<evidence type="ECO:0008006" key="3">
    <source>
        <dbReference type="Google" id="ProtNLM"/>
    </source>
</evidence>
<proteinExistence type="predicted"/>
<dbReference type="RefSeq" id="WP_359872615.1">
    <property type="nucleotide sequence ID" value="NZ_JBEYHT010000003.1"/>
</dbReference>
<dbReference type="Proteomes" id="UP000217676">
    <property type="component" value="Chromosome"/>
</dbReference>
<dbReference type="EMBL" id="AP017424">
    <property type="protein sequence ID" value="BAU85412.1"/>
    <property type="molecule type" value="Genomic_DNA"/>
</dbReference>